<reference evidence="3" key="1">
    <citation type="submission" date="2016-10" db="EMBL/GenBank/DDBJ databases">
        <authorList>
            <person name="Varghese N."/>
            <person name="Submissions S."/>
        </authorList>
    </citation>
    <scope>NUCLEOTIDE SEQUENCE [LARGE SCALE GENOMIC DNA]</scope>
    <source>
        <strain evidence="3">DSM 25030</strain>
    </source>
</reference>
<evidence type="ECO:0000313" key="3">
    <source>
        <dbReference type="Proteomes" id="UP000199592"/>
    </source>
</evidence>
<organism evidence="2 3">
    <name type="scientific">Flagellimonas zhangzhouensis</name>
    <dbReference type="NCBI Taxonomy" id="1073328"/>
    <lineage>
        <taxon>Bacteria</taxon>
        <taxon>Pseudomonadati</taxon>
        <taxon>Bacteroidota</taxon>
        <taxon>Flavobacteriia</taxon>
        <taxon>Flavobacteriales</taxon>
        <taxon>Flavobacteriaceae</taxon>
        <taxon>Flagellimonas</taxon>
    </lineage>
</organism>
<dbReference type="AlphaFoldDB" id="A0A1H2X2H9"/>
<dbReference type="Proteomes" id="UP000199592">
    <property type="component" value="Unassembled WGS sequence"/>
</dbReference>
<evidence type="ECO:0008006" key="4">
    <source>
        <dbReference type="Google" id="ProtNLM"/>
    </source>
</evidence>
<dbReference type="PROSITE" id="PS51257">
    <property type="entry name" value="PROKAR_LIPOPROTEIN"/>
    <property type="match status" value="1"/>
</dbReference>
<proteinExistence type="predicted"/>
<evidence type="ECO:0000256" key="1">
    <source>
        <dbReference type="SAM" id="MobiDB-lite"/>
    </source>
</evidence>
<name>A0A1H2X2H9_9FLAO</name>
<keyword evidence="3" id="KW-1185">Reference proteome</keyword>
<dbReference type="RefSeq" id="WP_090293448.1">
    <property type="nucleotide sequence ID" value="NZ_FNKI01000001.1"/>
</dbReference>
<accession>A0A1H2X2H9</accession>
<dbReference type="STRING" id="1073328.SAMN05216294_1180"/>
<protein>
    <recommendedName>
        <fullName evidence="4">Collagen triple helix repeat-containing protein</fullName>
    </recommendedName>
</protein>
<feature type="compositionally biased region" description="Low complexity" evidence="1">
    <location>
        <begin position="36"/>
        <end position="54"/>
    </location>
</feature>
<dbReference type="OrthoDB" id="1430935at2"/>
<feature type="region of interest" description="Disordered" evidence="1">
    <location>
        <begin position="22"/>
        <end position="56"/>
    </location>
</feature>
<sequence>MKLIKLFGYVFIAMSITLTSCSGEDGEQGPAGKNGDPGAQGATGDQGDPGQDGTDGQGFDELAQYGFITLELEGVRNDGVAFTDSNTFKFTNTQFAETQTNELLITEIDVDETLYQSKIGRFLSAPDNAYQNTLIYMEIGIINPGQDSEALVQFNYGLTNYAVIGDDNKYFVLDHIYNGTDPEIQDLLVSDIVFEDADNHLTFSYAFTITATGNSTGNPLNVSGIVDVNVLEQIQ</sequence>
<gene>
    <name evidence="2" type="ORF">SAMN04487892_2560</name>
</gene>
<dbReference type="EMBL" id="FNMY01000003">
    <property type="protein sequence ID" value="SDW87082.1"/>
    <property type="molecule type" value="Genomic_DNA"/>
</dbReference>
<evidence type="ECO:0000313" key="2">
    <source>
        <dbReference type="EMBL" id="SDW87082.1"/>
    </source>
</evidence>